<dbReference type="EMBL" id="PQSP01000010">
    <property type="protein sequence ID" value="RUS65659.1"/>
    <property type="molecule type" value="Genomic_DNA"/>
</dbReference>
<sequence>MRFLIAAVLTAMLALIQYELWWGEGSSIAHMKTLQTQLTDAQKSNAQLRLRNAQLRAEVQDLGEGSEILEEQARRELGMLKPNEVLIQLR</sequence>
<evidence type="ECO:0000256" key="6">
    <source>
        <dbReference type="ARBA" id="ARBA00023306"/>
    </source>
</evidence>
<comment type="subunit">
    <text evidence="7">Part of a complex composed of FtsB, FtsL and FtsQ.</text>
</comment>
<feature type="coiled-coil region" evidence="7">
    <location>
        <begin position="31"/>
        <end position="72"/>
    </location>
</feature>
<comment type="similarity">
    <text evidence="7">Belongs to the FtsB family.</text>
</comment>
<evidence type="ECO:0000313" key="9">
    <source>
        <dbReference type="Proteomes" id="UP000286947"/>
    </source>
</evidence>
<accession>A0A433SAD4</accession>
<dbReference type="GO" id="GO:0030428">
    <property type="term" value="C:cell septum"/>
    <property type="evidence" value="ECO:0007669"/>
    <property type="project" value="TreeGrafter"/>
</dbReference>
<evidence type="ECO:0000256" key="7">
    <source>
        <dbReference type="HAMAP-Rule" id="MF_00599"/>
    </source>
</evidence>
<dbReference type="HAMAP" id="MF_00599">
    <property type="entry name" value="FtsB"/>
    <property type="match status" value="1"/>
</dbReference>
<comment type="caution">
    <text evidence="8">The sequence shown here is derived from an EMBL/GenBank/DDBJ whole genome shotgun (WGS) entry which is preliminary data.</text>
</comment>
<keyword evidence="5 7" id="KW-0472">Membrane</keyword>
<evidence type="ECO:0000256" key="4">
    <source>
        <dbReference type="ARBA" id="ARBA00022989"/>
    </source>
</evidence>
<keyword evidence="6 7" id="KW-0131">Cell cycle</keyword>
<dbReference type="GO" id="GO:0005886">
    <property type="term" value="C:plasma membrane"/>
    <property type="evidence" value="ECO:0007669"/>
    <property type="project" value="UniProtKB-SubCell"/>
</dbReference>
<dbReference type="GO" id="GO:0043093">
    <property type="term" value="P:FtsZ-dependent cytokinesis"/>
    <property type="evidence" value="ECO:0007669"/>
    <property type="project" value="UniProtKB-UniRule"/>
</dbReference>
<dbReference type="InterPro" id="IPR007060">
    <property type="entry name" value="FtsL/DivIC"/>
</dbReference>
<feature type="topological domain" description="Periplasmic" evidence="7">
    <location>
        <begin position="23"/>
        <end position="90"/>
    </location>
</feature>
<dbReference type="Proteomes" id="UP000286947">
    <property type="component" value="Unassembled WGS sequence"/>
</dbReference>
<dbReference type="PANTHER" id="PTHR37485">
    <property type="entry name" value="CELL DIVISION PROTEIN FTSB"/>
    <property type="match status" value="1"/>
</dbReference>
<dbReference type="RefSeq" id="WP_126980909.1">
    <property type="nucleotide sequence ID" value="NZ_PQSP01000010.1"/>
</dbReference>
<evidence type="ECO:0000256" key="2">
    <source>
        <dbReference type="ARBA" id="ARBA00022618"/>
    </source>
</evidence>
<evidence type="ECO:0000256" key="3">
    <source>
        <dbReference type="ARBA" id="ARBA00022692"/>
    </source>
</evidence>
<protein>
    <recommendedName>
        <fullName evidence="7">Cell division protein FtsB</fullName>
    </recommendedName>
</protein>
<dbReference type="OrthoDB" id="7061211at2"/>
<dbReference type="AlphaFoldDB" id="A0A433SAD4"/>
<dbReference type="InterPro" id="IPR023081">
    <property type="entry name" value="Cell_div_FtsB"/>
</dbReference>
<comment type="subcellular location">
    <subcellularLocation>
        <location evidence="7">Cell inner membrane</location>
        <topology evidence="7">Single-pass type II membrane protein</topology>
    </subcellularLocation>
    <text evidence="7">Localizes to the division septum.</text>
</comment>
<keyword evidence="4 7" id="KW-1133">Transmembrane helix</keyword>
<keyword evidence="3 7" id="KW-0812">Transmembrane</keyword>
<gene>
    <name evidence="7 8" type="primary">ftsB</name>
    <name evidence="8" type="ORF">CUZ56_02745</name>
</gene>
<organism evidence="8 9">
    <name type="scientific">Saezia sanguinis</name>
    <dbReference type="NCBI Taxonomy" id="1965230"/>
    <lineage>
        <taxon>Bacteria</taxon>
        <taxon>Pseudomonadati</taxon>
        <taxon>Pseudomonadota</taxon>
        <taxon>Betaproteobacteria</taxon>
        <taxon>Burkholderiales</taxon>
        <taxon>Saeziaceae</taxon>
        <taxon>Saezia</taxon>
    </lineage>
</organism>
<dbReference type="Pfam" id="PF04977">
    <property type="entry name" value="DivIC"/>
    <property type="match status" value="1"/>
</dbReference>
<dbReference type="GO" id="GO:0032153">
    <property type="term" value="C:cell division site"/>
    <property type="evidence" value="ECO:0007669"/>
    <property type="project" value="UniProtKB-UniRule"/>
</dbReference>
<evidence type="ECO:0000313" key="8">
    <source>
        <dbReference type="EMBL" id="RUS65659.1"/>
    </source>
</evidence>
<reference evidence="8 9" key="1">
    <citation type="submission" date="2018-01" db="EMBL/GenBank/DDBJ databases">
        <title>Saezia sanguinis gen. nov., sp. nov., in the order Burkholderiales isolated from human blood.</title>
        <authorList>
            <person name="Medina-Pascual M.J."/>
            <person name="Valdezate S."/>
            <person name="Monzon S."/>
            <person name="Cuesta I."/>
            <person name="Carrasco G."/>
            <person name="Villalon P."/>
            <person name="Saez-Nieto J.A."/>
        </authorList>
    </citation>
    <scope>NUCLEOTIDE SEQUENCE [LARGE SCALE GENOMIC DNA]</scope>
    <source>
        <strain evidence="8 9">CNM695-12</strain>
    </source>
</reference>
<evidence type="ECO:0000256" key="1">
    <source>
        <dbReference type="ARBA" id="ARBA00022475"/>
    </source>
</evidence>
<comment type="function">
    <text evidence="7">Essential cell division protein. May link together the upstream cell division proteins, which are predominantly cytoplasmic, with the downstream cell division proteins, which are predominantly periplasmic.</text>
</comment>
<feature type="topological domain" description="Cytoplasmic" evidence="7">
    <location>
        <begin position="1"/>
        <end position="4"/>
    </location>
</feature>
<keyword evidence="7" id="KW-0175">Coiled coil</keyword>
<keyword evidence="7" id="KW-0997">Cell inner membrane</keyword>
<keyword evidence="1 7" id="KW-1003">Cell membrane</keyword>
<keyword evidence="9" id="KW-1185">Reference proteome</keyword>
<keyword evidence="2 7" id="KW-0132">Cell division</keyword>
<name>A0A433SAD4_9BURK</name>
<evidence type="ECO:0000256" key="5">
    <source>
        <dbReference type="ARBA" id="ARBA00023136"/>
    </source>
</evidence>
<dbReference type="PANTHER" id="PTHR37485:SF1">
    <property type="entry name" value="CELL DIVISION PROTEIN FTSB"/>
    <property type="match status" value="1"/>
</dbReference>
<proteinExistence type="inferred from homology"/>